<keyword evidence="1 2" id="KW-0732">Signal</keyword>
<evidence type="ECO:0000256" key="1">
    <source>
        <dbReference type="ARBA" id="ARBA00022729"/>
    </source>
</evidence>
<sequence>MNGTQSMTTSRLSSTPIRVAILASTLAVAAGCSTATPSASADSEPASGGDLTFAINTFPPCIDKTLNGQTATAFHPLYDKLVDQNLDTGEIVPWLATSWEVQNDGRRFVFTLQDGVTFSNGERLDAQVVADNFESQKRLGDSGFATTAKSHLATFIGAEVLDPSTVALDFSEPSAGFLQAARSDTLAIIAPESLKKTPEERCAQGVIASGPFVQKELETNAKVVLARRDGYHWGSSLNKNKGEAYLDSITFLVIPESSVRIGGLTSGQLDAAIDIPSTDVDRAQSAGLTVIPSIAAGINDSLLLNPTFAPVLADLNVRRALVKGIDTQQIIDTTYTPSDEKARSILSVKAPGYTDLSSEYTYDPSGAKSLLDASGWTVGGDGFRTKDGEKLTVELAYRNHLPQSQFELIQSQLRDIGVTVNLQPRSTAEDNAARTDGTWESIYFQSLRADGDVLLVFSPTLGSTKGIASTPELNALLVKQSQTVDIDARNEVLKEIQELIADQALAIPLHASSLIYATTPAVHDLRIQADLYSVDFVDAWKS</sequence>
<dbReference type="GO" id="GO:0043190">
    <property type="term" value="C:ATP-binding cassette (ABC) transporter complex"/>
    <property type="evidence" value="ECO:0007669"/>
    <property type="project" value="InterPro"/>
</dbReference>
<dbReference type="InterPro" id="IPR030678">
    <property type="entry name" value="Peptide/Ni-bd"/>
</dbReference>
<evidence type="ECO:0000256" key="2">
    <source>
        <dbReference type="SAM" id="SignalP"/>
    </source>
</evidence>
<dbReference type="PANTHER" id="PTHR30290">
    <property type="entry name" value="PERIPLASMIC BINDING COMPONENT OF ABC TRANSPORTER"/>
    <property type="match status" value="1"/>
</dbReference>
<dbReference type="Proteomes" id="UP000325576">
    <property type="component" value="Unassembled WGS sequence"/>
</dbReference>
<feature type="chain" id="PRO_5039546657" description="Solute-binding protein family 5 domain-containing protein" evidence="2">
    <location>
        <begin position="30"/>
        <end position="542"/>
    </location>
</feature>
<protein>
    <recommendedName>
        <fullName evidence="3">Solute-binding protein family 5 domain-containing protein</fullName>
    </recommendedName>
</protein>
<evidence type="ECO:0000313" key="5">
    <source>
        <dbReference type="Proteomes" id="UP000325576"/>
    </source>
</evidence>
<dbReference type="InterPro" id="IPR000914">
    <property type="entry name" value="SBP_5_dom"/>
</dbReference>
<proteinExistence type="predicted"/>
<dbReference type="EMBL" id="MRBO01000399">
    <property type="protein sequence ID" value="KAB2584811.1"/>
    <property type="molecule type" value="Genomic_DNA"/>
</dbReference>
<dbReference type="Pfam" id="PF00496">
    <property type="entry name" value="SBP_bac_5"/>
    <property type="match status" value="1"/>
</dbReference>
<evidence type="ECO:0000259" key="3">
    <source>
        <dbReference type="Pfam" id="PF00496"/>
    </source>
</evidence>
<gene>
    <name evidence="4" type="ORF">BS297_13610</name>
</gene>
<dbReference type="GO" id="GO:1904680">
    <property type="term" value="F:peptide transmembrane transporter activity"/>
    <property type="evidence" value="ECO:0007669"/>
    <property type="project" value="TreeGrafter"/>
</dbReference>
<dbReference type="InterPro" id="IPR039424">
    <property type="entry name" value="SBP_5"/>
</dbReference>
<feature type="signal peptide" evidence="2">
    <location>
        <begin position="1"/>
        <end position="29"/>
    </location>
</feature>
<dbReference type="PANTHER" id="PTHR30290:SF38">
    <property type="entry name" value="D,D-DIPEPTIDE-BINDING PERIPLASMIC PROTEIN DDPA-RELATED"/>
    <property type="match status" value="1"/>
</dbReference>
<dbReference type="AlphaFoldDB" id="A0A5N5E4U0"/>
<feature type="domain" description="Solute-binding protein family 5" evidence="3">
    <location>
        <begin position="90"/>
        <end position="463"/>
    </location>
</feature>
<dbReference type="PIRSF" id="PIRSF002741">
    <property type="entry name" value="MppA"/>
    <property type="match status" value="1"/>
</dbReference>
<dbReference type="CDD" id="cd08492">
    <property type="entry name" value="PBP2_NikA_DppA_OppA_like_15"/>
    <property type="match status" value="1"/>
</dbReference>
<organism evidence="4 5">
    <name type="scientific">Rhodococcus erythropolis</name>
    <name type="common">Arthrobacter picolinophilus</name>
    <dbReference type="NCBI Taxonomy" id="1833"/>
    <lineage>
        <taxon>Bacteria</taxon>
        <taxon>Bacillati</taxon>
        <taxon>Actinomycetota</taxon>
        <taxon>Actinomycetes</taxon>
        <taxon>Mycobacteriales</taxon>
        <taxon>Nocardiaceae</taxon>
        <taxon>Rhodococcus</taxon>
        <taxon>Rhodococcus erythropolis group</taxon>
    </lineage>
</organism>
<comment type="caution">
    <text evidence="4">The sequence shown here is derived from an EMBL/GenBank/DDBJ whole genome shotgun (WGS) entry which is preliminary data.</text>
</comment>
<dbReference type="GO" id="GO:0042597">
    <property type="term" value="C:periplasmic space"/>
    <property type="evidence" value="ECO:0007669"/>
    <property type="project" value="UniProtKB-ARBA"/>
</dbReference>
<evidence type="ECO:0000313" key="4">
    <source>
        <dbReference type="EMBL" id="KAB2584811.1"/>
    </source>
</evidence>
<dbReference type="SUPFAM" id="SSF53850">
    <property type="entry name" value="Periplasmic binding protein-like II"/>
    <property type="match status" value="1"/>
</dbReference>
<accession>A0A5N5E4U0</accession>
<reference evidence="4 5" key="1">
    <citation type="journal article" date="2017" name="Poromechanics V (2013)">
        <title>Genomic Characterization of the Arsenic-Tolerant Actinobacterium, &lt;i&gt;Rhodococcus erythropolis&lt;/i&gt; S43.</title>
        <authorList>
            <person name="Retamal-Morales G."/>
            <person name="Mehnert M."/>
            <person name="Schwabe R."/>
            <person name="Tischler D."/>
            <person name="Schloemann M."/>
            <person name="Levican G.J."/>
        </authorList>
    </citation>
    <scope>NUCLEOTIDE SEQUENCE [LARGE SCALE GENOMIC DNA]</scope>
    <source>
        <strain evidence="4 5">S43</strain>
    </source>
</reference>
<dbReference type="GO" id="GO:0015833">
    <property type="term" value="P:peptide transport"/>
    <property type="evidence" value="ECO:0007669"/>
    <property type="project" value="TreeGrafter"/>
</dbReference>
<name>A0A5N5E4U0_RHOER</name>
<dbReference type="Gene3D" id="3.10.105.10">
    <property type="entry name" value="Dipeptide-binding Protein, Domain 3"/>
    <property type="match status" value="1"/>
</dbReference>
<dbReference type="Gene3D" id="3.40.190.10">
    <property type="entry name" value="Periplasmic binding protein-like II"/>
    <property type="match status" value="1"/>
</dbReference>